<organism evidence="3 4">
    <name type="scientific">Methanothermobacter tenebrarum</name>
    <dbReference type="NCBI Taxonomy" id="680118"/>
    <lineage>
        <taxon>Archaea</taxon>
        <taxon>Methanobacteriati</taxon>
        <taxon>Methanobacteriota</taxon>
        <taxon>Methanomada group</taxon>
        <taxon>Methanobacteria</taxon>
        <taxon>Methanobacteriales</taxon>
        <taxon>Methanobacteriaceae</taxon>
        <taxon>Methanothermobacter</taxon>
    </lineage>
</organism>
<evidence type="ECO:0000313" key="4">
    <source>
        <dbReference type="Proteomes" id="UP000831817"/>
    </source>
</evidence>
<dbReference type="InterPro" id="IPR036069">
    <property type="entry name" value="DUF34/NIF3_sf"/>
</dbReference>
<dbReference type="Proteomes" id="UP000831817">
    <property type="component" value="Chromosome"/>
</dbReference>
<dbReference type="PANTHER" id="PTHR13799">
    <property type="entry name" value="NGG1 INTERACTING FACTOR 3"/>
    <property type="match status" value="1"/>
</dbReference>
<accession>A0ABM7YCD8</accession>
<keyword evidence="4" id="KW-1185">Reference proteome</keyword>
<sequence>MRLTKLIKLIEEKIPPQLAIKGDKIGLITPTNDINVERILLLMDYITTDQIPYKDYDLLILHHPTQLEPPIPTYVIHSNWDIIKGGACDALANKLGLKVVDTISDGLGRICKTDTRLETLIEEIHKKLKPEETRIVNFKRNLKIDEIAIVSGFGLNPRMIKKVHEKNVKVYLSGDLTQEGAILAKNLGLTLIDAGHHTTELPGLYKLGELLSHLGVEIKIIDTKTPWKTIKWNP</sequence>
<evidence type="ECO:0000256" key="2">
    <source>
        <dbReference type="ARBA" id="ARBA00022723"/>
    </source>
</evidence>
<dbReference type="GeneID" id="71964785"/>
<comment type="similarity">
    <text evidence="1">Belongs to the GTP cyclohydrolase I type 2/NIF3 family.</text>
</comment>
<gene>
    <name evidence="3" type="ORF">MTTB_02760</name>
</gene>
<dbReference type="RefSeq" id="WP_248564757.1">
    <property type="nucleotide sequence ID" value="NZ_AP025698.1"/>
</dbReference>
<protein>
    <submittedName>
        <fullName evidence="3">Nif3-like dinuclear metal center hexameric protein</fullName>
    </submittedName>
</protein>
<evidence type="ECO:0000313" key="3">
    <source>
        <dbReference type="EMBL" id="BDH78897.1"/>
    </source>
</evidence>
<name>A0ABM7YCD8_9EURY</name>
<dbReference type="PANTHER" id="PTHR13799:SF14">
    <property type="entry name" value="GTP CYCLOHYDROLASE 1 TYPE 2 HOMOLOG"/>
    <property type="match status" value="1"/>
</dbReference>
<evidence type="ECO:0000256" key="1">
    <source>
        <dbReference type="ARBA" id="ARBA00006964"/>
    </source>
</evidence>
<dbReference type="Pfam" id="PF01784">
    <property type="entry name" value="DUF34_NIF3"/>
    <property type="match status" value="2"/>
</dbReference>
<dbReference type="Gene3D" id="3.40.1390.30">
    <property type="entry name" value="NIF3 (NGG1p interacting factor 3)-like"/>
    <property type="match status" value="2"/>
</dbReference>
<proteinExistence type="inferred from homology"/>
<keyword evidence="2" id="KW-0479">Metal-binding</keyword>
<dbReference type="InterPro" id="IPR002678">
    <property type="entry name" value="DUF34/NIF3"/>
</dbReference>
<dbReference type="SUPFAM" id="SSF102705">
    <property type="entry name" value="NIF3 (NGG1p interacting factor 3)-like"/>
    <property type="match status" value="1"/>
</dbReference>
<reference evidence="3 4" key="1">
    <citation type="submission" date="2022-04" db="EMBL/GenBank/DDBJ databases">
        <title>Complete genome of Methanothermobacter tenebrarum strain RMAS.</title>
        <authorList>
            <person name="Nakamura K."/>
            <person name="Oshima K."/>
            <person name="Hattori M."/>
            <person name="Kamagata Y."/>
            <person name="Takamizawa K."/>
        </authorList>
    </citation>
    <scope>NUCLEOTIDE SEQUENCE [LARGE SCALE GENOMIC DNA]</scope>
    <source>
        <strain evidence="3 4">RMAS</strain>
    </source>
</reference>
<dbReference type="EMBL" id="AP025698">
    <property type="protein sequence ID" value="BDH78897.1"/>
    <property type="molecule type" value="Genomic_DNA"/>
</dbReference>